<dbReference type="SUPFAM" id="SSF55729">
    <property type="entry name" value="Acyl-CoA N-acyltransferases (Nat)"/>
    <property type="match status" value="1"/>
</dbReference>
<dbReference type="Gene3D" id="3.40.630.30">
    <property type="match status" value="1"/>
</dbReference>
<proteinExistence type="predicted"/>
<dbReference type="GO" id="GO:0016747">
    <property type="term" value="F:acyltransferase activity, transferring groups other than amino-acyl groups"/>
    <property type="evidence" value="ECO:0007669"/>
    <property type="project" value="InterPro"/>
</dbReference>
<reference evidence="2" key="1">
    <citation type="journal article" date="2015" name="Nature">
        <title>Complex archaea that bridge the gap between prokaryotes and eukaryotes.</title>
        <authorList>
            <person name="Spang A."/>
            <person name="Saw J.H."/>
            <person name="Jorgensen S.L."/>
            <person name="Zaremba-Niedzwiedzka K."/>
            <person name="Martijn J."/>
            <person name="Lind A.E."/>
            <person name="van Eijk R."/>
            <person name="Schleper C."/>
            <person name="Guy L."/>
            <person name="Ettema T.J."/>
        </authorList>
    </citation>
    <scope>NUCLEOTIDE SEQUENCE</scope>
</reference>
<dbReference type="PROSITE" id="PS51186">
    <property type="entry name" value="GNAT"/>
    <property type="match status" value="1"/>
</dbReference>
<evidence type="ECO:0000259" key="1">
    <source>
        <dbReference type="PROSITE" id="PS51186"/>
    </source>
</evidence>
<dbReference type="AlphaFoldDB" id="A0A0F9U4P2"/>
<gene>
    <name evidence="2" type="ORF">LCGC14_0651120</name>
</gene>
<sequence length="125" mass="14877">MKKYFEMLDEEYNKPPKDVVIKLKKAIKKNKYHFVSLSNIAGVVVFEIHRNIFCIHELIVDKEFRNEGAGTRLMKKIHKKFKGIFIVKTTSANKFYQKLGYKAVEDNLFVFINDKKVLSRNYWIK</sequence>
<organism evidence="2">
    <name type="scientific">marine sediment metagenome</name>
    <dbReference type="NCBI Taxonomy" id="412755"/>
    <lineage>
        <taxon>unclassified sequences</taxon>
        <taxon>metagenomes</taxon>
        <taxon>ecological metagenomes</taxon>
    </lineage>
</organism>
<dbReference type="Pfam" id="PF13673">
    <property type="entry name" value="Acetyltransf_10"/>
    <property type="match status" value="1"/>
</dbReference>
<feature type="domain" description="N-acetyltransferase" evidence="1">
    <location>
        <begin position="1"/>
        <end position="125"/>
    </location>
</feature>
<dbReference type="InterPro" id="IPR000182">
    <property type="entry name" value="GNAT_dom"/>
</dbReference>
<name>A0A0F9U4P2_9ZZZZ</name>
<evidence type="ECO:0000313" key="2">
    <source>
        <dbReference type="EMBL" id="KKN48613.1"/>
    </source>
</evidence>
<accession>A0A0F9U4P2</accession>
<dbReference type="EMBL" id="LAZR01001213">
    <property type="protein sequence ID" value="KKN48613.1"/>
    <property type="molecule type" value="Genomic_DNA"/>
</dbReference>
<dbReference type="InterPro" id="IPR016181">
    <property type="entry name" value="Acyl_CoA_acyltransferase"/>
</dbReference>
<comment type="caution">
    <text evidence="2">The sequence shown here is derived from an EMBL/GenBank/DDBJ whole genome shotgun (WGS) entry which is preliminary data.</text>
</comment>
<protein>
    <recommendedName>
        <fullName evidence="1">N-acetyltransferase domain-containing protein</fullName>
    </recommendedName>
</protein>
<dbReference type="CDD" id="cd04301">
    <property type="entry name" value="NAT_SF"/>
    <property type="match status" value="1"/>
</dbReference>